<feature type="compositionally biased region" description="Low complexity" evidence="6">
    <location>
        <begin position="212"/>
        <end position="225"/>
    </location>
</feature>
<keyword evidence="3" id="KW-0238">DNA-binding</keyword>
<reference evidence="8 9" key="1">
    <citation type="journal article" date="2019" name="Plant Biotechnol. J.">
        <title>The red bayberry genome and genetic basis of sex determination.</title>
        <authorList>
            <person name="Jia H.M."/>
            <person name="Jia H.J."/>
            <person name="Cai Q.L."/>
            <person name="Wang Y."/>
            <person name="Zhao H.B."/>
            <person name="Yang W.F."/>
            <person name="Wang G.Y."/>
            <person name="Li Y.H."/>
            <person name="Zhan D.L."/>
            <person name="Shen Y.T."/>
            <person name="Niu Q.F."/>
            <person name="Chang L."/>
            <person name="Qiu J."/>
            <person name="Zhao L."/>
            <person name="Xie H.B."/>
            <person name="Fu W.Y."/>
            <person name="Jin J."/>
            <person name="Li X.W."/>
            <person name="Jiao Y."/>
            <person name="Zhou C.C."/>
            <person name="Tu T."/>
            <person name="Chai C.Y."/>
            <person name="Gao J.L."/>
            <person name="Fan L.J."/>
            <person name="van de Weg E."/>
            <person name="Wang J.Y."/>
            <person name="Gao Z.S."/>
        </authorList>
    </citation>
    <scope>NUCLEOTIDE SEQUENCE [LARGE SCALE GENOMIC DNA]</scope>
    <source>
        <tissue evidence="8">Leaves</tissue>
    </source>
</reference>
<comment type="caution">
    <text evidence="8">The sequence shown here is derived from an EMBL/GenBank/DDBJ whole genome shotgun (WGS) entry which is preliminary data.</text>
</comment>
<feature type="region of interest" description="Disordered" evidence="6">
    <location>
        <begin position="154"/>
        <end position="225"/>
    </location>
</feature>
<dbReference type="GO" id="GO:0003677">
    <property type="term" value="F:DNA binding"/>
    <property type="evidence" value="ECO:0007669"/>
    <property type="project" value="UniProtKB-KW"/>
</dbReference>
<feature type="domain" description="Myb-like" evidence="7">
    <location>
        <begin position="44"/>
        <end position="112"/>
    </location>
</feature>
<dbReference type="Pfam" id="PF13837">
    <property type="entry name" value="Myb_DNA-bind_4"/>
    <property type="match status" value="1"/>
</dbReference>
<evidence type="ECO:0000256" key="5">
    <source>
        <dbReference type="ARBA" id="ARBA00023242"/>
    </source>
</evidence>
<dbReference type="PROSITE" id="PS50090">
    <property type="entry name" value="MYB_LIKE"/>
    <property type="match status" value="1"/>
</dbReference>
<name>A0A6A1VU48_9ROSI</name>
<dbReference type="OrthoDB" id="691673at2759"/>
<dbReference type="CDD" id="cd12203">
    <property type="entry name" value="GT1"/>
    <property type="match status" value="1"/>
</dbReference>
<dbReference type="PANTHER" id="PTHR21654">
    <property type="entry name" value="FI21293P1"/>
    <property type="match status" value="1"/>
</dbReference>
<sequence>MFGGGGDGEGLSRVGMMTSATLLTADRKPPVERGGPQAAMQPQWSQQETREFIGIWAEVEMEMDLGTTNTNTFNNSKRTKTTTLWEVVSTRMREKGYKRTPEQCKCKWKNLLSRYKLVQEKEESDPENGRLCPFFGELHAIFNERARNTPRVLLESEAGSTQVQRSLKKLTGERSLDEFSDNEDEDEDDSRGEKPSRSNSKRRKVERDKFSRANNTGNASSSNNSGIQELLKGFFHQQHMMEIQWREMMDRCVQDRLLFEQEWQQKMVMLEKERVMAEQAWREKEEQRKMREETRAERRDALLTTLLNKIIHEDNL</sequence>
<feature type="compositionally biased region" description="Acidic residues" evidence="6">
    <location>
        <begin position="178"/>
        <end position="190"/>
    </location>
</feature>
<keyword evidence="4" id="KW-0804">Transcription</keyword>
<evidence type="ECO:0000259" key="7">
    <source>
        <dbReference type="PROSITE" id="PS50090"/>
    </source>
</evidence>
<dbReference type="GO" id="GO:0006355">
    <property type="term" value="P:regulation of DNA-templated transcription"/>
    <property type="evidence" value="ECO:0007669"/>
    <property type="project" value="UniProtKB-ARBA"/>
</dbReference>
<evidence type="ECO:0000256" key="1">
    <source>
        <dbReference type="ARBA" id="ARBA00004123"/>
    </source>
</evidence>
<evidence type="ECO:0000313" key="8">
    <source>
        <dbReference type="EMBL" id="KAB1216225.1"/>
    </source>
</evidence>
<dbReference type="PANTHER" id="PTHR21654:SF84">
    <property type="entry name" value="SI:DKEY-66I24.7"/>
    <property type="match status" value="1"/>
</dbReference>
<evidence type="ECO:0000256" key="6">
    <source>
        <dbReference type="SAM" id="MobiDB-lite"/>
    </source>
</evidence>
<comment type="subcellular location">
    <subcellularLocation>
        <location evidence="1">Nucleus</location>
    </subcellularLocation>
</comment>
<keyword evidence="5" id="KW-0539">Nucleus</keyword>
<dbReference type="GO" id="GO:0005634">
    <property type="term" value="C:nucleus"/>
    <property type="evidence" value="ECO:0007669"/>
    <property type="project" value="UniProtKB-SubCell"/>
</dbReference>
<evidence type="ECO:0000313" key="9">
    <source>
        <dbReference type="Proteomes" id="UP000516437"/>
    </source>
</evidence>
<protein>
    <submittedName>
        <fullName evidence="8">Trihelix transcription factor GT-3b</fullName>
    </submittedName>
</protein>
<dbReference type="InterPro" id="IPR044822">
    <property type="entry name" value="Myb_DNA-bind_4"/>
</dbReference>
<keyword evidence="9" id="KW-1185">Reference proteome</keyword>
<keyword evidence="2" id="KW-0805">Transcription regulation</keyword>
<organism evidence="8 9">
    <name type="scientific">Morella rubra</name>
    <name type="common">Chinese bayberry</name>
    <dbReference type="NCBI Taxonomy" id="262757"/>
    <lineage>
        <taxon>Eukaryota</taxon>
        <taxon>Viridiplantae</taxon>
        <taxon>Streptophyta</taxon>
        <taxon>Embryophyta</taxon>
        <taxon>Tracheophyta</taxon>
        <taxon>Spermatophyta</taxon>
        <taxon>Magnoliopsida</taxon>
        <taxon>eudicotyledons</taxon>
        <taxon>Gunneridae</taxon>
        <taxon>Pentapetalae</taxon>
        <taxon>rosids</taxon>
        <taxon>fabids</taxon>
        <taxon>Fagales</taxon>
        <taxon>Myricaceae</taxon>
        <taxon>Morella</taxon>
    </lineage>
</organism>
<evidence type="ECO:0000256" key="3">
    <source>
        <dbReference type="ARBA" id="ARBA00023125"/>
    </source>
</evidence>
<dbReference type="AlphaFoldDB" id="A0A6A1VU48"/>
<dbReference type="EMBL" id="RXIC02000022">
    <property type="protein sequence ID" value="KAB1216225.1"/>
    <property type="molecule type" value="Genomic_DNA"/>
</dbReference>
<dbReference type="Gene3D" id="1.10.10.60">
    <property type="entry name" value="Homeodomain-like"/>
    <property type="match status" value="1"/>
</dbReference>
<dbReference type="InterPro" id="IPR001005">
    <property type="entry name" value="SANT/Myb"/>
</dbReference>
<accession>A0A6A1VU48</accession>
<gene>
    <name evidence="8" type="ORF">CJ030_MR4G017660</name>
</gene>
<evidence type="ECO:0000256" key="2">
    <source>
        <dbReference type="ARBA" id="ARBA00023015"/>
    </source>
</evidence>
<proteinExistence type="predicted"/>
<evidence type="ECO:0000256" key="4">
    <source>
        <dbReference type="ARBA" id="ARBA00023163"/>
    </source>
</evidence>
<dbReference type="FunFam" id="1.10.10.60:FF:000032">
    <property type="entry name" value="Zinc finger and SCAN domain-containing 20"/>
    <property type="match status" value="1"/>
</dbReference>
<dbReference type="Proteomes" id="UP000516437">
    <property type="component" value="Chromosome 4"/>
</dbReference>